<reference evidence="2 3" key="1">
    <citation type="journal article" date="2016" name="Nat. Commun.">
        <title>Thousands of microbial genomes shed light on interconnected biogeochemical processes in an aquifer system.</title>
        <authorList>
            <person name="Anantharaman K."/>
            <person name="Brown C.T."/>
            <person name="Hug L.A."/>
            <person name="Sharon I."/>
            <person name="Castelle C.J."/>
            <person name="Probst A.J."/>
            <person name="Thomas B.C."/>
            <person name="Singh A."/>
            <person name="Wilkins M.J."/>
            <person name="Karaoz U."/>
            <person name="Brodie E.L."/>
            <person name="Williams K.H."/>
            <person name="Hubbard S.S."/>
            <person name="Banfield J.F."/>
        </authorList>
    </citation>
    <scope>NUCLEOTIDE SEQUENCE [LARGE SCALE GENOMIC DNA]</scope>
</reference>
<comment type="caution">
    <text evidence="2">The sequence shown here is derived from an EMBL/GenBank/DDBJ whole genome shotgun (WGS) entry which is preliminary data.</text>
</comment>
<keyword evidence="1" id="KW-0472">Membrane</keyword>
<feature type="transmembrane region" description="Helical" evidence="1">
    <location>
        <begin position="378"/>
        <end position="398"/>
    </location>
</feature>
<dbReference type="AlphaFoldDB" id="A0A1F7X381"/>
<accession>A0A1F7X381</accession>
<organism evidence="2 3">
    <name type="scientific">Candidatus Woesebacteria bacterium RBG_13_34_9</name>
    <dbReference type="NCBI Taxonomy" id="1802477"/>
    <lineage>
        <taxon>Bacteria</taxon>
        <taxon>Candidatus Woeseibacteriota</taxon>
    </lineage>
</organism>
<dbReference type="Proteomes" id="UP000179219">
    <property type="component" value="Unassembled WGS sequence"/>
</dbReference>
<name>A0A1F7X381_9BACT</name>
<evidence type="ECO:0000313" key="3">
    <source>
        <dbReference type="Proteomes" id="UP000179219"/>
    </source>
</evidence>
<gene>
    <name evidence="2" type="ORF">A2159_03615</name>
</gene>
<keyword evidence="1" id="KW-0812">Transmembrane</keyword>
<protein>
    <recommendedName>
        <fullName evidence="4">Baseplate protein J-like domain-containing protein</fullName>
    </recommendedName>
</protein>
<dbReference type="EMBL" id="MGFP01000026">
    <property type="protein sequence ID" value="OGM09149.1"/>
    <property type="molecule type" value="Genomic_DNA"/>
</dbReference>
<proteinExistence type="predicted"/>
<evidence type="ECO:0000313" key="2">
    <source>
        <dbReference type="EMBL" id="OGM09149.1"/>
    </source>
</evidence>
<evidence type="ECO:0008006" key="4">
    <source>
        <dbReference type="Google" id="ProtNLM"/>
    </source>
</evidence>
<sequence length="746" mass="83109">MDLKKFLPNKENSDKKEYFWSLIIEPEWVQSCIWRIEKDKAQVVLASNTFSWQSDEDLIQSTDSALSSVIQGFPEDLVEPTKTVFGVISSWVKEGQISDKHLARIKKLCTELELSPIGFVVIPEAISNFYKSEEGTPLNAVVIGVHKEIIEITIFSLGKLLGTTQVARSVSVVDDVTEGISRFQIGNTPPSRFLIYDGREGELEEVRQELLKVNWEDFAELKFLHTPKVEIIDTHQKIYAVSLAGASELADIKGLEIVDKKEEFEIIQEKETLEGQEQLGEESVDAESLGFVRNKDITDTNEIKKTLERGDLEETTESEIDDSHKNVQPVGLEDYFKKPSKINVLNKLTLFLNGLTSKFKRFKLRIPIGISLPGKTTFLFGLLFLLVIFISGFCYWWFYPKSTVTIYLSPQNLSEAIDLSIGIDKSSESTTGYIQGRLLEKDLSGEKSKSATGTKTVGDKSKGEVTIYRAGSEINLPGGTILTGPGSLKFVLDRDVVIASGSAGTPGVTKTSITAFDIGAQYNLASGSNFSVGNHSTTDLEAKNESSFSGGSSREITAVSSDDQKILEEDLTKELIDKARTELEKDIDESEYFVDESISEETLSKSFSKKVGDEADSVKLSMEIKAKGLVVEKTKLVEISFDSLKEKVPQGFVFRENQIDFDFDKVGKQGNNFRVKISANLLPEVKTDEISNRIRGKYPNVVEAYLRQAVPGFTRVEIKIKPTFPGKLKTLPHIEKNIEIEIASDR</sequence>
<keyword evidence="1" id="KW-1133">Transmembrane helix</keyword>
<evidence type="ECO:0000256" key="1">
    <source>
        <dbReference type="SAM" id="Phobius"/>
    </source>
</evidence>